<organism evidence="1 2">
    <name type="scientific">Myroides odoratimimus</name>
    <dbReference type="NCBI Taxonomy" id="76832"/>
    <lineage>
        <taxon>Bacteria</taxon>
        <taxon>Pseudomonadati</taxon>
        <taxon>Bacteroidota</taxon>
        <taxon>Flavobacteriia</taxon>
        <taxon>Flavobacteriales</taxon>
        <taxon>Flavobacteriaceae</taxon>
        <taxon>Myroides</taxon>
    </lineage>
</organism>
<dbReference type="Pfam" id="PF20001">
    <property type="entry name" value="DUF6428"/>
    <property type="match status" value="1"/>
</dbReference>
<sequence>MKLSEVKQVLATMQDVVFKLEDGNSVPSHFHITEVGQIDKNFIDCGGTVRKEQKVSFQLWLADDYDHQLKAEKLLHIINLSERLLQIQDAEVEVEYQQATIGKYNLGFDTTNKHFVLQNTLTACLAEDACGIPVSKPKVALSSLKAESCCSPSSDCCSDEK</sequence>
<gene>
    <name evidence="1" type="ORF">AS202_15970</name>
</gene>
<evidence type="ECO:0000313" key="2">
    <source>
        <dbReference type="Proteomes" id="UP000069030"/>
    </source>
</evidence>
<dbReference type="InterPro" id="IPR045534">
    <property type="entry name" value="DUF6428"/>
</dbReference>
<dbReference type="AlphaFoldDB" id="A0AAI8C7S5"/>
<evidence type="ECO:0000313" key="1">
    <source>
        <dbReference type="EMBL" id="ALU27547.1"/>
    </source>
</evidence>
<dbReference type="RefSeq" id="WP_006258571.1">
    <property type="nucleotide sequence ID" value="NZ_CP013690.1"/>
</dbReference>
<proteinExistence type="predicted"/>
<protein>
    <submittedName>
        <fullName evidence="1">Uncharacterized protein</fullName>
    </submittedName>
</protein>
<name>A0AAI8C7S5_9FLAO</name>
<accession>A0AAI8C7S5</accession>
<dbReference type="KEGG" id="mod:AS202_15970"/>
<dbReference type="EMBL" id="CP013690">
    <property type="protein sequence ID" value="ALU27547.1"/>
    <property type="molecule type" value="Genomic_DNA"/>
</dbReference>
<reference evidence="1 2" key="1">
    <citation type="journal article" date="2016" name="J. Zhejiang Univ. Sci. B">
        <title>Antibiotic resistance mechanisms of Myroides sp.</title>
        <authorList>
            <person name="Hu S."/>
            <person name="Yuan S."/>
            <person name="Qu H."/>
            <person name="Jiang T."/>
            <person name="Zhou Y."/>
            <person name="Wang M."/>
            <person name="Ming D."/>
        </authorList>
    </citation>
    <scope>NUCLEOTIDE SEQUENCE [LARGE SCALE GENOMIC DNA]</scope>
    <source>
        <strain evidence="1 2">PR63039</strain>
    </source>
</reference>
<dbReference type="Proteomes" id="UP000069030">
    <property type="component" value="Chromosome"/>
</dbReference>